<accession>A0A9W6SRY6</accession>
<name>A0A9W6SRY6_9ACTN</name>
<evidence type="ECO:0000259" key="8">
    <source>
        <dbReference type="PROSITE" id="PS50847"/>
    </source>
</evidence>
<keyword evidence="4" id="KW-0572">Peptidoglycan-anchor</keyword>
<evidence type="ECO:0000256" key="7">
    <source>
        <dbReference type="SAM" id="SignalP"/>
    </source>
</evidence>
<evidence type="ECO:0000313" key="10">
    <source>
        <dbReference type="Proteomes" id="UP001165079"/>
    </source>
</evidence>
<feature type="chain" id="PRO_5040745415" description="Gram-positive cocci surface proteins LPxTG domain-containing protein" evidence="7">
    <location>
        <begin position="33"/>
        <end position="282"/>
    </location>
</feature>
<evidence type="ECO:0000256" key="5">
    <source>
        <dbReference type="SAM" id="MobiDB-lite"/>
    </source>
</evidence>
<evidence type="ECO:0000256" key="2">
    <source>
        <dbReference type="ARBA" id="ARBA00022525"/>
    </source>
</evidence>
<feature type="compositionally biased region" description="Low complexity" evidence="5">
    <location>
        <begin position="225"/>
        <end position="241"/>
    </location>
</feature>
<dbReference type="InterPro" id="IPR019931">
    <property type="entry name" value="LPXTG_anchor"/>
</dbReference>
<keyword evidence="6" id="KW-1133">Transmembrane helix</keyword>
<feature type="domain" description="Gram-positive cocci surface proteins LPxTG" evidence="8">
    <location>
        <begin position="248"/>
        <end position="282"/>
    </location>
</feature>
<sequence length="282" mass="29545">MGATGMKTLSRATAVGGTAFALLLAAPALAHAEDAKTGLTCEVDANLTGTIAYHETSKLAEFCHGAPGAEIKAVALAHADDGVKARIAEDGLSIAIDVDFMDLGVEYTAEITVTDGTNRATFTWAAVEDMRGTPPIAYKADKDGKATGDLSRNDYREDFEYTVHTGPKHGDLKLNADGTFAYTGDKNFAGDRFYYKVAWKTKHHGTVYEVREATVTASPAPTPSPSKSTAKPSPSKSSAKPAAKKDKLPETGSPAPMLAGTGLGALALGGGAIWLARRRRNS</sequence>
<dbReference type="Pfam" id="PF00746">
    <property type="entry name" value="Gram_pos_anchor"/>
    <property type="match status" value="1"/>
</dbReference>
<evidence type="ECO:0000313" key="9">
    <source>
        <dbReference type="EMBL" id="GLZ80747.1"/>
    </source>
</evidence>
<gene>
    <name evidence="9" type="ORF">Afil01_55540</name>
</gene>
<keyword evidence="6" id="KW-0812">Transmembrane</keyword>
<evidence type="ECO:0000256" key="4">
    <source>
        <dbReference type="ARBA" id="ARBA00023088"/>
    </source>
</evidence>
<keyword evidence="10" id="KW-1185">Reference proteome</keyword>
<feature type="transmembrane region" description="Helical" evidence="6">
    <location>
        <begin position="257"/>
        <end position="276"/>
    </location>
</feature>
<evidence type="ECO:0000256" key="1">
    <source>
        <dbReference type="ARBA" id="ARBA00022512"/>
    </source>
</evidence>
<evidence type="ECO:0000256" key="3">
    <source>
        <dbReference type="ARBA" id="ARBA00022729"/>
    </source>
</evidence>
<keyword evidence="2" id="KW-0964">Secreted</keyword>
<dbReference type="EMBL" id="BSTX01000004">
    <property type="protein sequence ID" value="GLZ80747.1"/>
    <property type="molecule type" value="Genomic_DNA"/>
</dbReference>
<dbReference type="PROSITE" id="PS50847">
    <property type="entry name" value="GRAM_POS_ANCHORING"/>
    <property type="match status" value="1"/>
</dbReference>
<dbReference type="AlphaFoldDB" id="A0A9W6SRY6"/>
<keyword evidence="3 7" id="KW-0732">Signal</keyword>
<dbReference type="NCBIfam" id="TIGR01167">
    <property type="entry name" value="LPXTG_anchor"/>
    <property type="match status" value="1"/>
</dbReference>
<comment type="caution">
    <text evidence="9">The sequence shown here is derived from an EMBL/GenBank/DDBJ whole genome shotgun (WGS) entry which is preliminary data.</text>
</comment>
<evidence type="ECO:0000256" key="6">
    <source>
        <dbReference type="SAM" id="Phobius"/>
    </source>
</evidence>
<proteinExistence type="predicted"/>
<organism evidence="9 10">
    <name type="scientific">Actinorhabdospora filicis</name>
    <dbReference type="NCBI Taxonomy" id="1785913"/>
    <lineage>
        <taxon>Bacteria</taxon>
        <taxon>Bacillati</taxon>
        <taxon>Actinomycetota</taxon>
        <taxon>Actinomycetes</taxon>
        <taxon>Micromonosporales</taxon>
        <taxon>Micromonosporaceae</taxon>
        <taxon>Actinorhabdospora</taxon>
    </lineage>
</organism>
<keyword evidence="6" id="KW-0472">Membrane</keyword>
<protein>
    <recommendedName>
        <fullName evidence="8">Gram-positive cocci surface proteins LPxTG domain-containing protein</fullName>
    </recommendedName>
</protein>
<keyword evidence="1" id="KW-0134">Cell wall</keyword>
<dbReference type="Proteomes" id="UP001165079">
    <property type="component" value="Unassembled WGS sequence"/>
</dbReference>
<reference evidence="9" key="1">
    <citation type="submission" date="2023-03" db="EMBL/GenBank/DDBJ databases">
        <title>Actinorhabdospora filicis NBRC 111898.</title>
        <authorList>
            <person name="Ichikawa N."/>
            <person name="Sato H."/>
            <person name="Tonouchi N."/>
        </authorList>
    </citation>
    <scope>NUCLEOTIDE SEQUENCE</scope>
    <source>
        <strain evidence="9">NBRC 111898</strain>
    </source>
</reference>
<feature type="signal peptide" evidence="7">
    <location>
        <begin position="1"/>
        <end position="32"/>
    </location>
</feature>
<feature type="region of interest" description="Disordered" evidence="5">
    <location>
        <begin position="214"/>
        <end position="261"/>
    </location>
</feature>
<dbReference type="Pfam" id="PF17963">
    <property type="entry name" value="Big_9"/>
    <property type="match status" value="1"/>
</dbReference>